<feature type="region of interest" description="Disordered" evidence="5">
    <location>
        <begin position="280"/>
        <end position="300"/>
    </location>
</feature>
<dbReference type="PANTHER" id="PTHR34105">
    <property type="entry name" value="PROLINE-, GLUTAMIC ACID- AND LEUCINE-RICH PROTEIN 1"/>
    <property type="match status" value="1"/>
</dbReference>
<feature type="compositionally biased region" description="Acidic residues" evidence="5">
    <location>
        <begin position="752"/>
        <end position="765"/>
    </location>
</feature>
<evidence type="ECO:0000256" key="1">
    <source>
        <dbReference type="ARBA" id="ARBA00004123"/>
    </source>
</evidence>
<comment type="subcellular location">
    <subcellularLocation>
        <location evidence="1">Nucleus</location>
    </subcellularLocation>
</comment>
<sequence>MSIPPELRVLCRRLTSTSVEDLPRLCPTLVGYVLRCGGPLSAVPETKGKDNASEASVLVHRLRTHINTLLNGRSPAGRSAAICLIKAVIDVGGWESLRQSESWIRGLISILQKPDPIAAKELCIVSLTKIYMTLQGYQTLVRETATPTLPSYVTACLQLIKSPASDKALKTPLSLVNTVAWSLSKIIPLFPTTLRPFSAQITAELKTYVAPTSSDPLSVPEGLRESARKALIVLHYTAPKNGSSDEWAKSVRATVNDCHKTADQIFRAVQESWESTSGYRSQAARTDVEPSGGTDASDGFPTWTGLTSGAERLVGLLEFLAAYFQMPTKAAVTLPLGDVLDLTGRISLITLPTSEDSAGMNAAISRDERAELWSVLPDIHAAALRLHTAIYRRLQSNAISLSTDSIDQMVRIFGSDRHVPSVRESAYDLANELLLVAGPTLPKLTVDSLVPLIQACCRDTLRPTGYEESRSEAPPNGAKQKDPASSNADAFLATSTTTNAASSAPRASHEEAALSLLPMLLSHLPQRHLSPDSRALLDRTAILAASKPAMLASCLHPYKDSRGRYYPSILPFLVRQFPQDQDVEVLRTNLLRSARAGTASHVAEQTWDDPREGLDVLLQERKDDESEPVDDGDVDMNRNEATEKEVKPSSAGWGLTENKTEVDTEPVVKNAFFTAERTVVVATNSSPDNAGDKVPTSPLKRKASEIDPGKAKRVDTGKGPETVVDVSVTAKAVDDEGSDSDSDAESIQIDMTMDDDDEEDEADEE</sequence>
<dbReference type="InterPro" id="IPR016024">
    <property type="entry name" value="ARM-type_fold"/>
</dbReference>
<organism evidence="7 8">
    <name type="scientific">Echria macrotheca</name>
    <dbReference type="NCBI Taxonomy" id="438768"/>
    <lineage>
        <taxon>Eukaryota</taxon>
        <taxon>Fungi</taxon>
        <taxon>Dikarya</taxon>
        <taxon>Ascomycota</taxon>
        <taxon>Pezizomycotina</taxon>
        <taxon>Sordariomycetes</taxon>
        <taxon>Sordariomycetidae</taxon>
        <taxon>Sordariales</taxon>
        <taxon>Schizotheciaceae</taxon>
        <taxon>Echria</taxon>
    </lineage>
</organism>
<dbReference type="InterPro" id="IPR012583">
    <property type="entry name" value="RIX1_N"/>
</dbReference>
<dbReference type="GO" id="GO:0006364">
    <property type="term" value="P:rRNA processing"/>
    <property type="evidence" value="ECO:0007669"/>
    <property type="project" value="TreeGrafter"/>
</dbReference>
<dbReference type="AlphaFoldDB" id="A0AAJ0B4X6"/>
<dbReference type="GO" id="GO:0005634">
    <property type="term" value="C:nucleus"/>
    <property type="evidence" value="ECO:0007669"/>
    <property type="project" value="UniProtKB-SubCell"/>
</dbReference>
<feature type="region of interest" description="Disordered" evidence="5">
    <location>
        <begin position="464"/>
        <end position="486"/>
    </location>
</feature>
<keyword evidence="8" id="KW-1185">Reference proteome</keyword>
<feature type="compositionally biased region" description="Basic and acidic residues" evidence="5">
    <location>
        <begin position="702"/>
        <end position="718"/>
    </location>
</feature>
<protein>
    <recommendedName>
        <fullName evidence="3">Pre-rRNA-processing protein RIX1</fullName>
    </recommendedName>
</protein>
<gene>
    <name evidence="7" type="ORF">QBC47DRAFT_454532</name>
</gene>
<dbReference type="Pfam" id="PF08167">
    <property type="entry name" value="RIX1"/>
    <property type="match status" value="1"/>
</dbReference>
<comment type="similarity">
    <text evidence="2">Belongs to the RIX1/PELP1 family.</text>
</comment>
<feature type="compositionally biased region" description="Acidic residues" evidence="5">
    <location>
        <begin position="625"/>
        <end position="634"/>
    </location>
</feature>
<feature type="compositionally biased region" description="Acidic residues" evidence="5">
    <location>
        <begin position="735"/>
        <end position="744"/>
    </location>
</feature>
<feature type="compositionally biased region" description="Basic and acidic residues" evidence="5">
    <location>
        <begin position="635"/>
        <end position="647"/>
    </location>
</feature>
<evidence type="ECO:0000256" key="3">
    <source>
        <dbReference type="ARBA" id="ARBA00021502"/>
    </source>
</evidence>
<accession>A0AAJ0B4X6</accession>
<evidence type="ECO:0000313" key="7">
    <source>
        <dbReference type="EMBL" id="KAK1751764.1"/>
    </source>
</evidence>
<feature type="region of interest" description="Disordered" evidence="5">
    <location>
        <begin position="684"/>
        <end position="765"/>
    </location>
</feature>
<proteinExistence type="inferred from homology"/>
<comment type="caution">
    <text evidence="7">The sequence shown here is derived from an EMBL/GenBank/DDBJ whole genome shotgun (WGS) entry which is preliminary data.</text>
</comment>
<evidence type="ECO:0000256" key="4">
    <source>
        <dbReference type="ARBA" id="ARBA00023242"/>
    </source>
</evidence>
<dbReference type="SUPFAM" id="SSF48371">
    <property type="entry name" value="ARM repeat"/>
    <property type="match status" value="1"/>
</dbReference>
<dbReference type="EMBL" id="MU839841">
    <property type="protein sequence ID" value="KAK1751764.1"/>
    <property type="molecule type" value="Genomic_DNA"/>
</dbReference>
<evidence type="ECO:0000313" key="8">
    <source>
        <dbReference type="Proteomes" id="UP001239445"/>
    </source>
</evidence>
<dbReference type="Proteomes" id="UP001239445">
    <property type="component" value="Unassembled WGS sequence"/>
</dbReference>
<dbReference type="PANTHER" id="PTHR34105:SF1">
    <property type="entry name" value="PROLINE-, GLUTAMIC ACID- AND LEUCINE-RICH PROTEIN 1"/>
    <property type="match status" value="1"/>
</dbReference>
<name>A0AAJ0B4X6_9PEZI</name>
<evidence type="ECO:0000256" key="5">
    <source>
        <dbReference type="SAM" id="MobiDB-lite"/>
    </source>
</evidence>
<evidence type="ECO:0000259" key="6">
    <source>
        <dbReference type="Pfam" id="PF08167"/>
    </source>
</evidence>
<evidence type="ECO:0000256" key="2">
    <source>
        <dbReference type="ARBA" id="ARBA00010511"/>
    </source>
</evidence>
<feature type="region of interest" description="Disordered" evidence="5">
    <location>
        <begin position="619"/>
        <end position="656"/>
    </location>
</feature>
<keyword evidence="4" id="KW-0539">Nucleus</keyword>
<feature type="domain" description="Pre-rRNA-processing protein RIX1 N-terminal" evidence="6">
    <location>
        <begin position="7"/>
        <end position="215"/>
    </location>
</feature>
<reference evidence="7" key="1">
    <citation type="submission" date="2023-06" db="EMBL/GenBank/DDBJ databases">
        <title>Genome-scale phylogeny and comparative genomics of the fungal order Sordariales.</title>
        <authorList>
            <consortium name="Lawrence Berkeley National Laboratory"/>
            <person name="Hensen N."/>
            <person name="Bonometti L."/>
            <person name="Westerberg I."/>
            <person name="Brannstrom I.O."/>
            <person name="Guillou S."/>
            <person name="Cros-Aarteil S."/>
            <person name="Calhoun S."/>
            <person name="Haridas S."/>
            <person name="Kuo A."/>
            <person name="Mondo S."/>
            <person name="Pangilinan J."/>
            <person name="Riley R."/>
            <person name="Labutti K."/>
            <person name="Andreopoulos B."/>
            <person name="Lipzen A."/>
            <person name="Chen C."/>
            <person name="Yanf M."/>
            <person name="Daum C."/>
            <person name="Ng V."/>
            <person name="Clum A."/>
            <person name="Steindorff A."/>
            <person name="Ohm R."/>
            <person name="Martin F."/>
            <person name="Silar P."/>
            <person name="Natvig D."/>
            <person name="Lalanne C."/>
            <person name="Gautier V."/>
            <person name="Ament-Velasquez S.L."/>
            <person name="Kruys A."/>
            <person name="Hutchinson M.I."/>
            <person name="Powell A.J."/>
            <person name="Barry K."/>
            <person name="Miller A.N."/>
            <person name="Grigoriev I.V."/>
            <person name="Debuchy R."/>
            <person name="Gladieux P."/>
            <person name="Thoren M.H."/>
            <person name="Johannesson H."/>
        </authorList>
    </citation>
    <scope>NUCLEOTIDE SEQUENCE</scope>
    <source>
        <strain evidence="7">PSN4</strain>
    </source>
</reference>